<feature type="chain" id="PRO_5044826138" evidence="1">
    <location>
        <begin position="35"/>
        <end position="70"/>
    </location>
</feature>
<dbReference type="Proteomes" id="UP001562425">
    <property type="component" value="Unassembled WGS sequence"/>
</dbReference>
<feature type="signal peptide" evidence="1">
    <location>
        <begin position="1"/>
        <end position="34"/>
    </location>
</feature>
<gene>
    <name evidence="2" type="ORF">pipiens_017984</name>
</gene>
<sequence length="70" mass="7854">MVLVRWRSPSGGKMRKMVLVLLGAVLTLLTTARAKPTLSFELSRIPGFTQIVERKLQDAMKSYSGNDEEM</sequence>
<comment type="caution">
    <text evidence="2">The sequence shown here is derived from an EMBL/GenBank/DDBJ whole genome shotgun (WGS) entry which is preliminary data.</text>
</comment>
<dbReference type="AlphaFoldDB" id="A0ABD1CE78"/>
<protein>
    <submittedName>
        <fullName evidence="2">Uncharacterized protein</fullName>
    </submittedName>
</protein>
<evidence type="ECO:0000256" key="1">
    <source>
        <dbReference type="SAM" id="SignalP"/>
    </source>
</evidence>
<keyword evidence="1" id="KW-0732">Signal</keyword>
<dbReference type="EMBL" id="JBEHCU010013185">
    <property type="protein sequence ID" value="KAL1374625.1"/>
    <property type="molecule type" value="Genomic_DNA"/>
</dbReference>
<organism evidence="2 3">
    <name type="scientific">Culex pipiens pipiens</name>
    <name type="common">Northern house mosquito</name>
    <dbReference type="NCBI Taxonomy" id="38569"/>
    <lineage>
        <taxon>Eukaryota</taxon>
        <taxon>Metazoa</taxon>
        <taxon>Ecdysozoa</taxon>
        <taxon>Arthropoda</taxon>
        <taxon>Hexapoda</taxon>
        <taxon>Insecta</taxon>
        <taxon>Pterygota</taxon>
        <taxon>Neoptera</taxon>
        <taxon>Endopterygota</taxon>
        <taxon>Diptera</taxon>
        <taxon>Nematocera</taxon>
        <taxon>Culicoidea</taxon>
        <taxon>Culicidae</taxon>
        <taxon>Culicinae</taxon>
        <taxon>Culicini</taxon>
        <taxon>Culex</taxon>
        <taxon>Culex</taxon>
    </lineage>
</organism>
<keyword evidence="3" id="KW-1185">Reference proteome</keyword>
<evidence type="ECO:0000313" key="2">
    <source>
        <dbReference type="EMBL" id="KAL1374625.1"/>
    </source>
</evidence>
<evidence type="ECO:0000313" key="3">
    <source>
        <dbReference type="Proteomes" id="UP001562425"/>
    </source>
</evidence>
<accession>A0ABD1CE78</accession>
<reference evidence="2 3" key="1">
    <citation type="submission" date="2024-05" db="EMBL/GenBank/DDBJ databases">
        <title>Culex pipiens pipiens assembly and annotation.</title>
        <authorList>
            <person name="Alout H."/>
            <person name="Durand T."/>
        </authorList>
    </citation>
    <scope>NUCLEOTIDE SEQUENCE [LARGE SCALE GENOMIC DNA]</scope>
    <source>
        <strain evidence="2">HA-2024</strain>
        <tissue evidence="2">Whole body</tissue>
    </source>
</reference>
<name>A0ABD1CE78_CULPP</name>
<proteinExistence type="predicted"/>